<evidence type="ECO:0000256" key="8">
    <source>
        <dbReference type="SAM" id="SignalP"/>
    </source>
</evidence>
<dbReference type="PROSITE" id="PS00128">
    <property type="entry name" value="GLYCOSYL_HYDROL_F22_1"/>
    <property type="match status" value="1"/>
</dbReference>
<sequence length="340" mass="38977">MRGTLVIIFVLMVLTVHSPVEGKIFGRCEAVKELQKAKVSRTFFSNWICLMESESGMNTALVTGPKTASSYSYGILQINSNKWCARGRTGGKCNKRCEDFLNDDIQDDIMCAKKIVDQDGFKAWNGWMKKCKNKPLPDISKCMYRRRMARLRSAYRSSSRSSAIIRDVSGRRRVYKTDFRVNPQCNRCQHLGLWILIILMIVTAHSSVEGKIYTQCEAARQLVIARISRSFISNWVCLMQYESGMNTHLVTGPKRGSSYSYGILQINSVEWCTRGHRGGNCDKRCEDYLSDDIQEDIVCAKKIFDQHGFKAWDGWVKNCKNKPLPNLAHCFRRKRMTTEV</sequence>
<evidence type="ECO:0000259" key="9">
    <source>
        <dbReference type="PROSITE" id="PS00128"/>
    </source>
</evidence>
<keyword evidence="5" id="KW-1015">Disulfide bond</keyword>
<dbReference type="AlphaFoldDB" id="A0A836JCZ9"/>
<proteinExistence type="inferred from homology"/>
<organism evidence="10 11">
    <name type="scientific">Acromyrmex insinuator</name>
    <dbReference type="NCBI Taxonomy" id="230686"/>
    <lineage>
        <taxon>Eukaryota</taxon>
        <taxon>Metazoa</taxon>
        <taxon>Ecdysozoa</taxon>
        <taxon>Arthropoda</taxon>
        <taxon>Hexapoda</taxon>
        <taxon>Insecta</taxon>
        <taxon>Pterygota</taxon>
        <taxon>Neoptera</taxon>
        <taxon>Endopterygota</taxon>
        <taxon>Hymenoptera</taxon>
        <taxon>Apocrita</taxon>
        <taxon>Aculeata</taxon>
        <taxon>Formicoidea</taxon>
        <taxon>Formicidae</taxon>
        <taxon>Myrmicinae</taxon>
        <taxon>Acromyrmex</taxon>
    </lineage>
</organism>
<evidence type="ECO:0000256" key="6">
    <source>
        <dbReference type="ARBA" id="ARBA00023295"/>
    </source>
</evidence>
<comment type="similarity">
    <text evidence="2 7">Belongs to the glycosyl hydrolase 22 family.</text>
</comment>
<evidence type="ECO:0000256" key="4">
    <source>
        <dbReference type="ARBA" id="ARBA00022638"/>
    </source>
</evidence>
<dbReference type="PANTHER" id="PTHR11407:SF63">
    <property type="entry name" value="LYSOZYME C"/>
    <property type="match status" value="1"/>
</dbReference>
<dbReference type="Pfam" id="PF00062">
    <property type="entry name" value="Lys"/>
    <property type="match status" value="2"/>
</dbReference>
<feature type="domain" description="Glycosyl hydrolases family 22 (GH22)" evidence="9">
    <location>
        <begin position="93"/>
        <end position="111"/>
    </location>
</feature>
<comment type="catalytic activity">
    <reaction evidence="1">
        <text>Hydrolysis of (1-&gt;4)-beta-linkages between N-acetylmuramic acid and N-acetyl-D-glucosamine residues in a peptidoglycan and between N-acetyl-D-glucosamine residues in chitodextrins.</text>
        <dbReference type="EC" id="3.2.1.17"/>
    </reaction>
</comment>
<name>A0A836JCZ9_9HYME</name>
<keyword evidence="6" id="KW-0326">Glycosidase</keyword>
<evidence type="ECO:0000256" key="7">
    <source>
        <dbReference type="RuleBase" id="RU004440"/>
    </source>
</evidence>
<dbReference type="Proteomes" id="UP000667349">
    <property type="component" value="Unassembled WGS sequence"/>
</dbReference>
<dbReference type="GO" id="GO:0042742">
    <property type="term" value="P:defense response to bacterium"/>
    <property type="evidence" value="ECO:0007669"/>
    <property type="project" value="UniProtKB-KW"/>
</dbReference>
<keyword evidence="11" id="KW-1185">Reference proteome</keyword>
<dbReference type="CDD" id="cd16899">
    <property type="entry name" value="LYZ_C_invert"/>
    <property type="match status" value="2"/>
</dbReference>
<dbReference type="InterPro" id="IPR023346">
    <property type="entry name" value="Lysozyme-like_dom_sf"/>
</dbReference>
<comment type="caution">
    <text evidence="10">The sequence shown here is derived from an EMBL/GenBank/DDBJ whole genome shotgun (WGS) entry which is preliminary data.</text>
</comment>
<keyword evidence="4" id="KW-0081">Bacteriolytic enzyme</keyword>
<reference evidence="10" key="1">
    <citation type="submission" date="2020-02" db="EMBL/GenBank/DDBJ databases">
        <title>Relaxed selection underlies rapid genomic changes in the transitions from sociality to social parasitism in ants.</title>
        <authorList>
            <person name="Bi X."/>
        </authorList>
    </citation>
    <scope>NUCLEOTIDE SEQUENCE</scope>
    <source>
        <strain evidence="10">BGI-DK2013a</strain>
        <tissue evidence="10">Whole body</tissue>
    </source>
</reference>
<evidence type="ECO:0000313" key="11">
    <source>
        <dbReference type="Proteomes" id="UP000667349"/>
    </source>
</evidence>
<evidence type="ECO:0000256" key="2">
    <source>
        <dbReference type="ARBA" id="ARBA00010859"/>
    </source>
</evidence>
<dbReference type="InterPro" id="IPR001916">
    <property type="entry name" value="Glyco_hydro_22"/>
</dbReference>
<dbReference type="SUPFAM" id="SSF53955">
    <property type="entry name" value="Lysozyme-like"/>
    <property type="match status" value="2"/>
</dbReference>
<dbReference type="PANTHER" id="PTHR11407">
    <property type="entry name" value="LYSOZYME C"/>
    <property type="match status" value="1"/>
</dbReference>
<dbReference type="EMBL" id="JAANHZ010000691">
    <property type="protein sequence ID" value="KAG5308208.1"/>
    <property type="molecule type" value="Genomic_DNA"/>
</dbReference>
<feature type="signal peptide" evidence="8">
    <location>
        <begin position="1"/>
        <end position="22"/>
    </location>
</feature>
<feature type="chain" id="PRO_5032357915" description="lysozyme" evidence="8">
    <location>
        <begin position="23"/>
        <end position="340"/>
    </location>
</feature>
<keyword evidence="6" id="KW-0378">Hydrolase</keyword>
<dbReference type="EC" id="3.2.1.17" evidence="3"/>
<dbReference type="GO" id="GO:0031640">
    <property type="term" value="P:killing of cells of another organism"/>
    <property type="evidence" value="ECO:0007669"/>
    <property type="project" value="UniProtKB-KW"/>
</dbReference>
<evidence type="ECO:0000313" key="10">
    <source>
        <dbReference type="EMBL" id="KAG5308208.1"/>
    </source>
</evidence>
<evidence type="ECO:0000256" key="5">
    <source>
        <dbReference type="ARBA" id="ARBA00023157"/>
    </source>
</evidence>
<evidence type="ECO:0000256" key="3">
    <source>
        <dbReference type="ARBA" id="ARBA00012732"/>
    </source>
</evidence>
<dbReference type="FunFam" id="1.10.530.10:FF:000001">
    <property type="entry name" value="Lysozyme C"/>
    <property type="match status" value="2"/>
</dbReference>
<dbReference type="GO" id="GO:0003796">
    <property type="term" value="F:lysozyme activity"/>
    <property type="evidence" value="ECO:0007669"/>
    <property type="project" value="UniProtKB-EC"/>
</dbReference>
<gene>
    <name evidence="10" type="ORF">G6Z75_0002462</name>
</gene>
<dbReference type="SMART" id="SM00263">
    <property type="entry name" value="LYZ1"/>
    <property type="match status" value="2"/>
</dbReference>
<evidence type="ECO:0000256" key="1">
    <source>
        <dbReference type="ARBA" id="ARBA00000632"/>
    </source>
</evidence>
<keyword evidence="4" id="KW-0929">Antimicrobial</keyword>
<dbReference type="PRINTS" id="PR00135">
    <property type="entry name" value="LYZLACT"/>
</dbReference>
<dbReference type="Gene3D" id="1.10.530.10">
    <property type="match status" value="2"/>
</dbReference>
<dbReference type="InterPro" id="IPR019799">
    <property type="entry name" value="Glyco_hydro_22_CS"/>
</dbReference>
<accession>A0A836JCZ9</accession>
<protein>
    <recommendedName>
        <fullName evidence="3">lysozyme</fullName>
        <ecNumber evidence="3">3.2.1.17</ecNumber>
    </recommendedName>
</protein>
<dbReference type="PROSITE" id="PS51348">
    <property type="entry name" value="GLYCOSYL_HYDROL_F22_2"/>
    <property type="match status" value="2"/>
</dbReference>
<feature type="non-terminal residue" evidence="10">
    <location>
        <position position="340"/>
    </location>
</feature>
<feature type="non-terminal residue" evidence="10">
    <location>
        <position position="1"/>
    </location>
</feature>
<keyword evidence="8" id="KW-0732">Signal</keyword>